<name>A0ABD1T2S6_9LAMI</name>
<reference evidence="9" key="1">
    <citation type="submission" date="2024-07" db="EMBL/GenBank/DDBJ databases">
        <title>Two chromosome-level genome assemblies of Korean endemic species Abeliophyllum distichum and Forsythia ovata (Oleaceae).</title>
        <authorList>
            <person name="Jang H."/>
        </authorList>
    </citation>
    <scope>NUCLEOTIDE SEQUENCE [LARGE SCALE GENOMIC DNA]</scope>
</reference>
<keyword evidence="2" id="KW-0645">Protease</keyword>
<feature type="coiled-coil region" evidence="6">
    <location>
        <begin position="250"/>
        <end position="298"/>
    </location>
</feature>
<evidence type="ECO:0000256" key="4">
    <source>
        <dbReference type="ARBA" id="ARBA00022801"/>
    </source>
</evidence>
<sequence length="308" mass="34898">MEARKSIPSKCLILLLLLIFLKSVSGIPYKIPRLTPPIKTMSRDPNNILSSSLLTKDLKTYFYKQTLDHFNYGPQSYATIKQKYVINFKYWGGANSSSPIFAYLGAESPLADDLQSLGFLSANAPHFKALQVYIEHRYYGKSVPFGTMEEAMKNESTRGYFNSAQAIADYAELLIHIKEKFSAQNSPIIVIGASYGGMLASWFRLKYPHIALGALAASAPILYFDNITPQNGYYSIVTKDFKEENFYQNVSHLEDENRKLVEQLDEHKVMVENANGEIGRLSAEVEQEKTKYSNTKEKLSLAGWERRL</sequence>
<dbReference type="PANTHER" id="PTHR11010">
    <property type="entry name" value="PROTEASE S28 PRO-X CARBOXYPEPTIDASE-RELATED"/>
    <property type="match status" value="1"/>
</dbReference>
<comment type="caution">
    <text evidence="8">The sequence shown here is derived from an EMBL/GenBank/DDBJ whole genome shotgun (WGS) entry which is preliminary data.</text>
</comment>
<dbReference type="GO" id="GO:0006508">
    <property type="term" value="P:proteolysis"/>
    <property type="evidence" value="ECO:0007669"/>
    <property type="project" value="UniProtKB-KW"/>
</dbReference>
<dbReference type="SUPFAM" id="SSF53474">
    <property type="entry name" value="alpha/beta-Hydrolases"/>
    <property type="match status" value="1"/>
</dbReference>
<dbReference type="Proteomes" id="UP001604277">
    <property type="component" value="Unassembled WGS sequence"/>
</dbReference>
<feature type="signal peptide" evidence="7">
    <location>
        <begin position="1"/>
        <end position="26"/>
    </location>
</feature>
<keyword evidence="5" id="KW-0325">Glycoprotein</keyword>
<evidence type="ECO:0000256" key="5">
    <source>
        <dbReference type="ARBA" id="ARBA00023180"/>
    </source>
</evidence>
<comment type="similarity">
    <text evidence="1">Belongs to the peptidase S28 family.</text>
</comment>
<keyword evidence="6" id="KW-0175">Coiled coil</keyword>
<feature type="chain" id="PRO_5044771195" evidence="7">
    <location>
        <begin position="27"/>
        <end position="308"/>
    </location>
</feature>
<evidence type="ECO:0000256" key="6">
    <source>
        <dbReference type="SAM" id="Coils"/>
    </source>
</evidence>
<accession>A0ABD1T2S6</accession>
<dbReference type="InterPro" id="IPR008758">
    <property type="entry name" value="Peptidase_S28"/>
</dbReference>
<keyword evidence="9" id="KW-1185">Reference proteome</keyword>
<dbReference type="InterPro" id="IPR029058">
    <property type="entry name" value="AB_hydrolase_fold"/>
</dbReference>
<keyword evidence="8" id="KW-0121">Carboxypeptidase</keyword>
<organism evidence="8 9">
    <name type="scientific">Forsythia ovata</name>
    <dbReference type="NCBI Taxonomy" id="205694"/>
    <lineage>
        <taxon>Eukaryota</taxon>
        <taxon>Viridiplantae</taxon>
        <taxon>Streptophyta</taxon>
        <taxon>Embryophyta</taxon>
        <taxon>Tracheophyta</taxon>
        <taxon>Spermatophyta</taxon>
        <taxon>Magnoliopsida</taxon>
        <taxon>eudicotyledons</taxon>
        <taxon>Gunneridae</taxon>
        <taxon>Pentapetalae</taxon>
        <taxon>asterids</taxon>
        <taxon>lamiids</taxon>
        <taxon>Lamiales</taxon>
        <taxon>Oleaceae</taxon>
        <taxon>Forsythieae</taxon>
        <taxon>Forsythia</taxon>
    </lineage>
</organism>
<evidence type="ECO:0000256" key="2">
    <source>
        <dbReference type="ARBA" id="ARBA00022670"/>
    </source>
</evidence>
<evidence type="ECO:0000256" key="3">
    <source>
        <dbReference type="ARBA" id="ARBA00022729"/>
    </source>
</evidence>
<evidence type="ECO:0000313" key="8">
    <source>
        <dbReference type="EMBL" id="KAL2507029.1"/>
    </source>
</evidence>
<dbReference type="EMBL" id="JBFOLJ010000009">
    <property type="protein sequence ID" value="KAL2507029.1"/>
    <property type="molecule type" value="Genomic_DNA"/>
</dbReference>
<keyword evidence="3 7" id="KW-0732">Signal</keyword>
<proteinExistence type="inferred from homology"/>
<protein>
    <submittedName>
        <fullName evidence="8">Serine carboxypeptidase S28 family protein</fullName>
    </submittedName>
</protein>
<dbReference type="Gene3D" id="3.40.50.1820">
    <property type="entry name" value="alpha/beta hydrolase"/>
    <property type="match status" value="1"/>
</dbReference>
<dbReference type="GO" id="GO:0004180">
    <property type="term" value="F:carboxypeptidase activity"/>
    <property type="evidence" value="ECO:0007669"/>
    <property type="project" value="UniProtKB-KW"/>
</dbReference>
<keyword evidence="4" id="KW-0378">Hydrolase</keyword>
<evidence type="ECO:0000313" key="9">
    <source>
        <dbReference type="Proteomes" id="UP001604277"/>
    </source>
</evidence>
<evidence type="ECO:0000256" key="1">
    <source>
        <dbReference type="ARBA" id="ARBA00011079"/>
    </source>
</evidence>
<dbReference type="Pfam" id="PF05577">
    <property type="entry name" value="Peptidase_S28"/>
    <property type="match status" value="1"/>
</dbReference>
<dbReference type="AlphaFoldDB" id="A0ABD1T2S6"/>
<evidence type="ECO:0000256" key="7">
    <source>
        <dbReference type="SAM" id="SignalP"/>
    </source>
</evidence>
<gene>
    <name evidence="8" type="ORF">Fot_30676</name>
</gene>
<dbReference type="PANTHER" id="PTHR11010:SF96">
    <property type="entry name" value="LYSOSOMAL PRO-X CARBOXYPEPTIDASE-LIKE ISOFORM X1"/>
    <property type="match status" value="1"/>
</dbReference>